<reference evidence="1" key="2">
    <citation type="submission" date="2020-11" db="EMBL/GenBank/DDBJ databases">
        <authorList>
            <person name="McCartney M.A."/>
            <person name="Auch B."/>
            <person name="Kono T."/>
            <person name="Mallez S."/>
            <person name="Becker A."/>
            <person name="Gohl D.M."/>
            <person name="Silverstein K.A.T."/>
            <person name="Koren S."/>
            <person name="Bechman K.B."/>
            <person name="Herman A."/>
            <person name="Abrahante J.E."/>
            <person name="Garbe J."/>
        </authorList>
    </citation>
    <scope>NUCLEOTIDE SEQUENCE</scope>
    <source>
        <strain evidence="1">Duluth1</strain>
        <tissue evidence="1">Whole animal</tissue>
    </source>
</reference>
<sequence length="103" mass="11624">MRIPQQKLENAHFLEDSEGRLCKSSEYRHPSTRTSSPADFAESQNLAGLLSGMVIVRTSSDFEVMAYEENFAQCSKETAIQAAERARSGKKIFFSFQHSLCRT</sequence>
<protein>
    <submittedName>
        <fullName evidence="1">Uncharacterized protein</fullName>
    </submittedName>
</protein>
<dbReference type="EMBL" id="JAIWYP010000001">
    <property type="protein sequence ID" value="KAH3884531.1"/>
    <property type="molecule type" value="Genomic_DNA"/>
</dbReference>
<evidence type="ECO:0000313" key="2">
    <source>
        <dbReference type="Proteomes" id="UP000828390"/>
    </source>
</evidence>
<organism evidence="1 2">
    <name type="scientific">Dreissena polymorpha</name>
    <name type="common">Zebra mussel</name>
    <name type="synonym">Mytilus polymorpha</name>
    <dbReference type="NCBI Taxonomy" id="45954"/>
    <lineage>
        <taxon>Eukaryota</taxon>
        <taxon>Metazoa</taxon>
        <taxon>Spiralia</taxon>
        <taxon>Lophotrochozoa</taxon>
        <taxon>Mollusca</taxon>
        <taxon>Bivalvia</taxon>
        <taxon>Autobranchia</taxon>
        <taxon>Heteroconchia</taxon>
        <taxon>Euheterodonta</taxon>
        <taxon>Imparidentia</taxon>
        <taxon>Neoheterodontei</taxon>
        <taxon>Myida</taxon>
        <taxon>Dreissenoidea</taxon>
        <taxon>Dreissenidae</taxon>
        <taxon>Dreissena</taxon>
    </lineage>
</organism>
<reference evidence="1" key="1">
    <citation type="journal article" date="2019" name="bioRxiv">
        <title>The Genome of the Zebra Mussel, Dreissena polymorpha: A Resource for Invasive Species Research.</title>
        <authorList>
            <person name="McCartney M.A."/>
            <person name="Auch B."/>
            <person name="Kono T."/>
            <person name="Mallez S."/>
            <person name="Zhang Y."/>
            <person name="Obille A."/>
            <person name="Becker A."/>
            <person name="Abrahante J.E."/>
            <person name="Garbe J."/>
            <person name="Badalamenti J.P."/>
            <person name="Herman A."/>
            <person name="Mangelson H."/>
            <person name="Liachko I."/>
            <person name="Sullivan S."/>
            <person name="Sone E.D."/>
            <person name="Koren S."/>
            <person name="Silverstein K.A.T."/>
            <person name="Beckman K.B."/>
            <person name="Gohl D.M."/>
        </authorList>
    </citation>
    <scope>NUCLEOTIDE SEQUENCE</scope>
    <source>
        <strain evidence="1">Duluth1</strain>
        <tissue evidence="1">Whole animal</tissue>
    </source>
</reference>
<evidence type="ECO:0000313" key="1">
    <source>
        <dbReference type="EMBL" id="KAH3884531.1"/>
    </source>
</evidence>
<name>A0A9D4MYX1_DREPO</name>
<dbReference type="Proteomes" id="UP000828390">
    <property type="component" value="Unassembled WGS sequence"/>
</dbReference>
<keyword evidence="2" id="KW-1185">Reference proteome</keyword>
<comment type="caution">
    <text evidence="1">The sequence shown here is derived from an EMBL/GenBank/DDBJ whole genome shotgun (WGS) entry which is preliminary data.</text>
</comment>
<proteinExistence type="predicted"/>
<gene>
    <name evidence="1" type="ORF">DPMN_008513</name>
</gene>
<accession>A0A9D4MYX1</accession>
<dbReference type="AlphaFoldDB" id="A0A9D4MYX1"/>